<comment type="caution">
    <text evidence="1">The sequence shown here is derived from an EMBL/GenBank/DDBJ whole genome shotgun (WGS) entry which is preliminary data.</text>
</comment>
<dbReference type="AlphaFoldDB" id="A0A0F9BCJ7"/>
<dbReference type="Gene3D" id="1.25.40.10">
    <property type="entry name" value="Tetratricopeptide repeat domain"/>
    <property type="match status" value="1"/>
</dbReference>
<dbReference type="SUPFAM" id="SSF48452">
    <property type="entry name" value="TPR-like"/>
    <property type="match status" value="1"/>
</dbReference>
<sequence>MKDYDSAIKFTKSLNDSLYCEKNELLGFSYGKTGDYALSIEHYENYMSDCNPSSIQRVNLGDSYFKNNQLKKAKDQFSQINEGDANFPLPNYNLGMIEYNQGDKVRAANYFTSAINARNSSSFDFDYLEMLIKTLKKLKEFDKAFKNIKTVLALWETNSLEYQYTLVLKASIFGANRKFKKALEILNYVLESEKDNQNVLLEAYVYQLEYYWKIRKNKKACIAYQNI</sequence>
<accession>A0A0F9BCJ7</accession>
<protein>
    <submittedName>
        <fullName evidence="1">Uncharacterized protein</fullName>
    </submittedName>
</protein>
<reference evidence="1" key="1">
    <citation type="journal article" date="2015" name="Nature">
        <title>Complex archaea that bridge the gap between prokaryotes and eukaryotes.</title>
        <authorList>
            <person name="Spang A."/>
            <person name="Saw J.H."/>
            <person name="Jorgensen S.L."/>
            <person name="Zaremba-Niedzwiedzka K."/>
            <person name="Martijn J."/>
            <person name="Lind A.E."/>
            <person name="van Eijk R."/>
            <person name="Schleper C."/>
            <person name="Guy L."/>
            <person name="Ettema T.J."/>
        </authorList>
    </citation>
    <scope>NUCLEOTIDE SEQUENCE</scope>
</reference>
<proteinExistence type="predicted"/>
<evidence type="ECO:0000313" key="1">
    <source>
        <dbReference type="EMBL" id="KKL19435.1"/>
    </source>
</evidence>
<dbReference type="InterPro" id="IPR011990">
    <property type="entry name" value="TPR-like_helical_dom_sf"/>
</dbReference>
<dbReference type="EMBL" id="LAZR01038488">
    <property type="protein sequence ID" value="KKL19435.1"/>
    <property type="molecule type" value="Genomic_DNA"/>
</dbReference>
<name>A0A0F9BCJ7_9ZZZZ</name>
<dbReference type="InterPro" id="IPR019734">
    <property type="entry name" value="TPR_rpt"/>
</dbReference>
<organism evidence="1">
    <name type="scientific">marine sediment metagenome</name>
    <dbReference type="NCBI Taxonomy" id="412755"/>
    <lineage>
        <taxon>unclassified sequences</taxon>
        <taxon>metagenomes</taxon>
        <taxon>ecological metagenomes</taxon>
    </lineage>
</organism>
<dbReference type="SMART" id="SM00028">
    <property type="entry name" value="TPR"/>
    <property type="match status" value="4"/>
</dbReference>
<gene>
    <name evidence="1" type="ORF">LCGC14_2465500</name>
</gene>